<evidence type="ECO:0000313" key="2">
    <source>
        <dbReference type="Proteomes" id="UP001516400"/>
    </source>
</evidence>
<reference evidence="1 2" key="1">
    <citation type="journal article" date="2021" name="BMC Biol.">
        <title>Horizontally acquired antibacterial genes associated with adaptive radiation of ladybird beetles.</title>
        <authorList>
            <person name="Li H.S."/>
            <person name="Tang X.F."/>
            <person name="Huang Y.H."/>
            <person name="Xu Z.Y."/>
            <person name="Chen M.L."/>
            <person name="Du X.Y."/>
            <person name="Qiu B.Y."/>
            <person name="Chen P.T."/>
            <person name="Zhang W."/>
            <person name="Slipinski A."/>
            <person name="Escalona H.E."/>
            <person name="Waterhouse R.M."/>
            <person name="Zwick A."/>
            <person name="Pang H."/>
        </authorList>
    </citation>
    <scope>NUCLEOTIDE SEQUENCE [LARGE SCALE GENOMIC DNA]</scope>
    <source>
        <strain evidence="1">SYSU2018</strain>
    </source>
</reference>
<organism evidence="1 2">
    <name type="scientific">Cryptolaemus montrouzieri</name>
    <dbReference type="NCBI Taxonomy" id="559131"/>
    <lineage>
        <taxon>Eukaryota</taxon>
        <taxon>Metazoa</taxon>
        <taxon>Ecdysozoa</taxon>
        <taxon>Arthropoda</taxon>
        <taxon>Hexapoda</taxon>
        <taxon>Insecta</taxon>
        <taxon>Pterygota</taxon>
        <taxon>Neoptera</taxon>
        <taxon>Endopterygota</taxon>
        <taxon>Coleoptera</taxon>
        <taxon>Polyphaga</taxon>
        <taxon>Cucujiformia</taxon>
        <taxon>Coccinelloidea</taxon>
        <taxon>Coccinellidae</taxon>
        <taxon>Scymninae</taxon>
        <taxon>Scymnini</taxon>
        <taxon>Cryptolaemus</taxon>
    </lineage>
</organism>
<sequence length="78" mass="8573">YRSRKTLNSVAQGVALYAAIWVSALKVERNKNILLAAQKKTLTKIVSAYRTVSAEAVQAIAGVPPINLQAKERNYTSR</sequence>
<name>A0ABD2MU06_9CUCU</name>
<feature type="non-terminal residue" evidence="1">
    <location>
        <position position="1"/>
    </location>
</feature>
<dbReference type="Proteomes" id="UP001516400">
    <property type="component" value="Unassembled WGS sequence"/>
</dbReference>
<proteinExistence type="predicted"/>
<accession>A0ABD2MU06</accession>
<evidence type="ECO:0000313" key="1">
    <source>
        <dbReference type="EMBL" id="KAL3269630.1"/>
    </source>
</evidence>
<comment type="caution">
    <text evidence="1">The sequence shown here is derived from an EMBL/GenBank/DDBJ whole genome shotgun (WGS) entry which is preliminary data.</text>
</comment>
<keyword evidence="2" id="KW-1185">Reference proteome</keyword>
<gene>
    <name evidence="1" type="ORF">HHI36_008694</name>
</gene>
<dbReference type="AlphaFoldDB" id="A0ABD2MU06"/>
<protein>
    <submittedName>
        <fullName evidence="1">Uncharacterized protein</fullName>
    </submittedName>
</protein>
<dbReference type="EMBL" id="JABFTP020000021">
    <property type="protein sequence ID" value="KAL3269630.1"/>
    <property type="molecule type" value="Genomic_DNA"/>
</dbReference>